<evidence type="ECO:0000259" key="8">
    <source>
        <dbReference type="PROSITE" id="PS50045"/>
    </source>
</evidence>
<proteinExistence type="predicted"/>
<feature type="domain" description="Response regulatory" evidence="9">
    <location>
        <begin position="15"/>
        <end position="129"/>
    </location>
</feature>
<organism evidence="10 11">
    <name type="scientific">candidate division TA06 bacterium DG_24</name>
    <dbReference type="NCBI Taxonomy" id="1703770"/>
    <lineage>
        <taxon>Bacteria</taxon>
        <taxon>Bacteria division TA06</taxon>
    </lineage>
</organism>
<dbReference type="SMART" id="SM00448">
    <property type="entry name" value="REC"/>
    <property type="match status" value="1"/>
</dbReference>
<evidence type="ECO:0000259" key="9">
    <source>
        <dbReference type="PROSITE" id="PS50110"/>
    </source>
</evidence>
<dbReference type="InterPro" id="IPR001789">
    <property type="entry name" value="Sig_transdc_resp-reg_receiver"/>
</dbReference>
<dbReference type="FunFam" id="3.40.50.2300:FF:000018">
    <property type="entry name" value="DNA-binding transcriptional regulator NtrC"/>
    <property type="match status" value="1"/>
</dbReference>
<dbReference type="GO" id="GO:0006355">
    <property type="term" value="P:regulation of DNA-templated transcription"/>
    <property type="evidence" value="ECO:0007669"/>
    <property type="project" value="InterPro"/>
</dbReference>
<sequence>MRKRDVDTVTDDAPTVLVVDDDPQLCWMVREELEGEGYHVITAESGARALKSVRKHAPDVVFLDFRMPGMDGLETLKKVKEIDESTDVIMISGFGKTKTVVRAMQLGASDFVNKPFEIDELKIVLSKVLERKALTRELAQLRTEIGIRSIDESIIGDSPGIRQVKRTIEQVADSGLTVLIRGESGTGKELAARALHSMSRRATKPFIKVNCAALPGELLEAELFGYERGAFTSAYHTKPGRFEYAHRGSIFLDEIAEVPIALQSKLLQVLEHREFMRLGGKKTIRVDVRIVASTNRNLQQEMARRRFREDLYYRINEVMIEIPPLRERREDVPLLVGHFLRVYGDQYGKEIQFPSKETMDTLVAHTWPGNVRELESLMKKMIVFGTEEIIAESLMPEPFRHSGGSAEEEPHRPTRQQELSLSLKEVSRRAAVEAEIPLIREALRRTNWNRTRAARLLGISYRSLLDKIKEYGITTAE</sequence>
<dbReference type="CDD" id="cd00009">
    <property type="entry name" value="AAA"/>
    <property type="match status" value="1"/>
</dbReference>
<dbReference type="InterPro" id="IPR058031">
    <property type="entry name" value="AAA_lid_NorR"/>
</dbReference>
<keyword evidence="5" id="KW-0804">Transcription</keyword>
<keyword evidence="3" id="KW-0067">ATP-binding</keyword>
<dbReference type="SUPFAM" id="SSF46689">
    <property type="entry name" value="Homeodomain-like"/>
    <property type="match status" value="1"/>
</dbReference>
<evidence type="ECO:0000256" key="7">
    <source>
        <dbReference type="SAM" id="MobiDB-lite"/>
    </source>
</evidence>
<feature type="modified residue" description="4-aspartylphosphate" evidence="6">
    <location>
        <position position="64"/>
    </location>
</feature>
<dbReference type="Gene3D" id="3.40.50.2300">
    <property type="match status" value="1"/>
</dbReference>
<dbReference type="InterPro" id="IPR027417">
    <property type="entry name" value="P-loop_NTPase"/>
</dbReference>
<feature type="region of interest" description="Disordered" evidence="7">
    <location>
        <begin position="397"/>
        <end position="419"/>
    </location>
</feature>
<evidence type="ECO:0000313" key="10">
    <source>
        <dbReference type="EMBL" id="KPJ53999.1"/>
    </source>
</evidence>
<dbReference type="InterPro" id="IPR002197">
    <property type="entry name" value="HTH_Fis"/>
</dbReference>
<keyword evidence="2" id="KW-0547">Nucleotide-binding</keyword>
<name>A0A0S7WVI2_UNCT6</name>
<dbReference type="PROSITE" id="PS50045">
    <property type="entry name" value="SIGMA54_INTERACT_4"/>
    <property type="match status" value="1"/>
</dbReference>
<keyword evidence="4" id="KW-0805">Transcription regulation</keyword>
<dbReference type="AlphaFoldDB" id="A0A0S7WVI2"/>
<dbReference type="GO" id="GO:0000160">
    <property type="term" value="P:phosphorelay signal transduction system"/>
    <property type="evidence" value="ECO:0007669"/>
    <property type="project" value="InterPro"/>
</dbReference>
<evidence type="ECO:0008006" key="12">
    <source>
        <dbReference type="Google" id="ProtNLM"/>
    </source>
</evidence>
<dbReference type="Proteomes" id="UP000052008">
    <property type="component" value="Unassembled WGS sequence"/>
</dbReference>
<keyword evidence="1 6" id="KW-0597">Phosphoprotein</keyword>
<evidence type="ECO:0000256" key="6">
    <source>
        <dbReference type="PROSITE-ProRule" id="PRU00169"/>
    </source>
</evidence>
<evidence type="ECO:0000256" key="1">
    <source>
        <dbReference type="ARBA" id="ARBA00022553"/>
    </source>
</evidence>
<comment type="caution">
    <text evidence="10">The sequence shown here is derived from an EMBL/GenBank/DDBJ whole genome shotgun (WGS) entry which is preliminary data.</text>
</comment>
<dbReference type="InterPro" id="IPR003593">
    <property type="entry name" value="AAA+_ATPase"/>
</dbReference>
<dbReference type="EMBL" id="LIZS01000008">
    <property type="protein sequence ID" value="KPJ53999.1"/>
    <property type="molecule type" value="Genomic_DNA"/>
</dbReference>
<dbReference type="Pfam" id="PF00072">
    <property type="entry name" value="Response_reg"/>
    <property type="match status" value="1"/>
</dbReference>
<dbReference type="GO" id="GO:0043565">
    <property type="term" value="F:sequence-specific DNA binding"/>
    <property type="evidence" value="ECO:0007669"/>
    <property type="project" value="InterPro"/>
</dbReference>
<dbReference type="Gene3D" id="3.40.50.300">
    <property type="entry name" value="P-loop containing nucleotide triphosphate hydrolases"/>
    <property type="match status" value="1"/>
</dbReference>
<dbReference type="Pfam" id="PF02954">
    <property type="entry name" value="HTH_8"/>
    <property type="match status" value="1"/>
</dbReference>
<dbReference type="GO" id="GO:0005524">
    <property type="term" value="F:ATP binding"/>
    <property type="evidence" value="ECO:0007669"/>
    <property type="project" value="UniProtKB-KW"/>
</dbReference>
<dbReference type="InterPro" id="IPR009057">
    <property type="entry name" value="Homeodomain-like_sf"/>
</dbReference>
<dbReference type="Pfam" id="PF00158">
    <property type="entry name" value="Sigma54_activat"/>
    <property type="match status" value="1"/>
</dbReference>
<dbReference type="SUPFAM" id="SSF52172">
    <property type="entry name" value="CheY-like"/>
    <property type="match status" value="1"/>
</dbReference>
<accession>A0A0S7WVI2</accession>
<evidence type="ECO:0000313" key="11">
    <source>
        <dbReference type="Proteomes" id="UP000052008"/>
    </source>
</evidence>
<dbReference type="InterPro" id="IPR002078">
    <property type="entry name" value="Sigma_54_int"/>
</dbReference>
<dbReference type="InterPro" id="IPR011006">
    <property type="entry name" value="CheY-like_superfamily"/>
</dbReference>
<dbReference type="SUPFAM" id="SSF52540">
    <property type="entry name" value="P-loop containing nucleoside triphosphate hydrolases"/>
    <property type="match status" value="1"/>
</dbReference>
<dbReference type="Pfam" id="PF25601">
    <property type="entry name" value="AAA_lid_14"/>
    <property type="match status" value="1"/>
</dbReference>
<feature type="domain" description="Sigma-54 factor interaction" evidence="8">
    <location>
        <begin position="154"/>
        <end position="383"/>
    </location>
</feature>
<evidence type="ECO:0000256" key="5">
    <source>
        <dbReference type="ARBA" id="ARBA00023163"/>
    </source>
</evidence>
<dbReference type="SMART" id="SM00382">
    <property type="entry name" value="AAA"/>
    <property type="match status" value="1"/>
</dbReference>
<evidence type="ECO:0000256" key="3">
    <source>
        <dbReference type="ARBA" id="ARBA00022840"/>
    </source>
</evidence>
<dbReference type="Gene3D" id="1.10.10.60">
    <property type="entry name" value="Homeodomain-like"/>
    <property type="match status" value="1"/>
</dbReference>
<dbReference type="FunFam" id="3.40.50.300:FF:000006">
    <property type="entry name" value="DNA-binding transcriptional regulator NtrC"/>
    <property type="match status" value="1"/>
</dbReference>
<gene>
    <name evidence="10" type="ORF">AMJ39_02210</name>
</gene>
<evidence type="ECO:0000256" key="2">
    <source>
        <dbReference type="ARBA" id="ARBA00022741"/>
    </source>
</evidence>
<dbReference type="STRING" id="1703770.AMJ39_02210"/>
<dbReference type="Gene3D" id="1.10.8.60">
    <property type="match status" value="1"/>
</dbReference>
<dbReference type="PRINTS" id="PR01590">
    <property type="entry name" value="HTHFIS"/>
</dbReference>
<dbReference type="PANTHER" id="PTHR32071">
    <property type="entry name" value="TRANSCRIPTIONAL REGULATORY PROTEIN"/>
    <property type="match status" value="1"/>
</dbReference>
<dbReference type="PROSITE" id="PS50110">
    <property type="entry name" value="RESPONSE_REGULATORY"/>
    <property type="match status" value="1"/>
</dbReference>
<protein>
    <recommendedName>
        <fullName evidence="12">Fis family transcriptional regulator</fullName>
    </recommendedName>
</protein>
<reference evidence="10 11" key="1">
    <citation type="journal article" date="2015" name="Microbiome">
        <title>Genomic resolution of linkages in carbon, nitrogen, and sulfur cycling among widespread estuary sediment bacteria.</title>
        <authorList>
            <person name="Baker B.J."/>
            <person name="Lazar C.S."/>
            <person name="Teske A.P."/>
            <person name="Dick G.J."/>
        </authorList>
    </citation>
    <scope>NUCLEOTIDE SEQUENCE [LARGE SCALE GENOMIC DNA]</scope>
    <source>
        <strain evidence="10">DG_24</strain>
    </source>
</reference>
<evidence type="ECO:0000256" key="4">
    <source>
        <dbReference type="ARBA" id="ARBA00023015"/>
    </source>
</evidence>